<dbReference type="Proteomes" id="UP000316270">
    <property type="component" value="Chromosome 10"/>
</dbReference>
<protein>
    <submittedName>
        <fullName evidence="3">Uncharacterized protein</fullName>
    </submittedName>
</protein>
<keyword evidence="2" id="KW-0732">Signal</keyword>
<proteinExistence type="predicted"/>
<evidence type="ECO:0000256" key="1">
    <source>
        <dbReference type="SAM" id="MobiDB-lite"/>
    </source>
</evidence>
<gene>
    <name evidence="3" type="ORF">FKW77_009878</name>
</gene>
<evidence type="ECO:0000313" key="3">
    <source>
        <dbReference type="EMBL" id="QDS74121.1"/>
    </source>
</evidence>
<feature type="chain" id="PRO_5021756448" evidence="2">
    <location>
        <begin position="18"/>
        <end position="187"/>
    </location>
</feature>
<sequence length="187" mass="20742">MAVVLVICTFVIISVHRICNMRKLHKQTPANSMSNNAIMSARSSFHQHRTSARPSFDRSRPASIYQRGGSVRPSLDQAGALLPVDQHLESTRPSIDGSRPHSRMDQHRASLDHHPFHLASALSMIFSPGPMIPQDELEMVDLEAGIEHGTNEKDGDLEIEENTGVLENGEQDEAKMAAEKKEDVDKN</sequence>
<feature type="region of interest" description="Disordered" evidence="1">
    <location>
        <begin position="46"/>
        <end position="106"/>
    </location>
</feature>
<name>A0A517LEQ8_9PEZI</name>
<feature type="region of interest" description="Disordered" evidence="1">
    <location>
        <begin position="148"/>
        <end position="187"/>
    </location>
</feature>
<organism evidence="3 4">
    <name type="scientific">Venturia effusa</name>
    <dbReference type="NCBI Taxonomy" id="50376"/>
    <lineage>
        <taxon>Eukaryota</taxon>
        <taxon>Fungi</taxon>
        <taxon>Dikarya</taxon>
        <taxon>Ascomycota</taxon>
        <taxon>Pezizomycotina</taxon>
        <taxon>Dothideomycetes</taxon>
        <taxon>Pleosporomycetidae</taxon>
        <taxon>Venturiales</taxon>
        <taxon>Venturiaceae</taxon>
        <taxon>Venturia</taxon>
    </lineage>
</organism>
<dbReference type="AlphaFoldDB" id="A0A517LEQ8"/>
<keyword evidence="4" id="KW-1185">Reference proteome</keyword>
<evidence type="ECO:0000256" key="2">
    <source>
        <dbReference type="SAM" id="SignalP"/>
    </source>
</evidence>
<feature type="compositionally biased region" description="Basic and acidic residues" evidence="1">
    <location>
        <begin position="172"/>
        <end position="187"/>
    </location>
</feature>
<accession>A0A517LEQ8</accession>
<dbReference type="EMBL" id="CP042194">
    <property type="protein sequence ID" value="QDS74121.1"/>
    <property type="molecule type" value="Genomic_DNA"/>
</dbReference>
<feature type="signal peptide" evidence="2">
    <location>
        <begin position="1"/>
        <end position="17"/>
    </location>
</feature>
<evidence type="ECO:0000313" key="4">
    <source>
        <dbReference type="Proteomes" id="UP000316270"/>
    </source>
</evidence>
<reference evidence="3 4" key="1">
    <citation type="submission" date="2019-07" db="EMBL/GenBank/DDBJ databases">
        <title>Finished genome of Venturia effusa.</title>
        <authorList>
            <person name="Young C.A."/>
            <person name="Cox M.P."/>
            <person name="Ganley A.R.D."/>
            <person name="David W.J."/>
        </authorList>
    </citation>
    <scope>NUCLEOTIDE SEQUENCE [LARGE SCALE GENOMIC DNA]</scope>
    <source>
        <strain evidence="4">albino</strain>
    </source>
</reference>